<evidence type="ECO:0000313" key="4">
    <source>
        <dbReference type="EMBL" id="CAD5111379.1"/>
    </source>
</evidence>
<comment type="caution">
    <text evidence="4">The sequence shown here is derived from an EMBL/GenBank/DDBJ whole genome shotgun (WGS) entry which is preliminary data.</text>
</comment>
<evidence type="ECO:0000256" key="2">
    <source>
        <dbReference type="SAM" id="Phobius"/>
    </source>
</evidence>
<evidence type="ECO:0000256" key="1">
    <source>
        <dbReference type="ARBA" id="ARBA00007797"/>
    </source>
</evidence>
<dbReference type="Pfam" id="PF03914">
    <property type="entry name" value="CBF"/>
    <property type="match status" value="1"/>
</dbReference>
<dbReference type="GO" id="GO:0032040">
    <property type="term" value="C:small-subunit processome"/>
    <property type="evidence" value="ECO:0007669"/>
    <property type="project" value="TreeGrafter"/>
</dbReference>
<feature type="transmembrane region" description="Helical" evidence="2">
    <location>
        <begin position="335"/>
        <end position="357"/>
    </location>
</feature>
<dbReference type="PANTHER" id="PTHR12455">
    <property type="entry name" value="NUCLEOLAR COMPLEX PROTEIN 4"/>
    <property type="match status" value="1"/>
</dbReference>
<organism evidence="4 5">
    <name type="scientific">Dimorphilus gyrociliatus</name>
    <dbReference type="NCBI Taxonomy" id="2664684"/>
    <lineage>
        <taxon>Eukaryota</taxon>
        <taxon>Metazoa</taxon>
        <taxon>Spiralia</taxon>
        <taxon>Lophotrochozoa</taxon>
        <taxon>Annelida</taxon>
        <taxon>Polychaeta</taxon>
        <taxon>Polychaeta incertae sedis</taxon>
        <taxon>Dinophilidae</taxon>
        <taxon>Dimorphilus</taxon>
    </lineage>
</organism>
<accession>A0A7I8V568</accession>
<reference evidence="4 5" key="1">
    <citation type="submission" date="2020-08" db="EMBL/GenBank/DDBJ databases">
        <authorList>
            <person name="Hejnol A."/>
        </authorList>
    </citation>
    <scope>NUCLEOTIDE SEQUENCE [LARGE SCALE GENOMIC DNA]</scope>
</reference>
<protein>
    <submittedName>
        <fullName evidence="4">DgyrCDS694</fullName>
    </submittedName>
</protein>
<evidence type="ECO:0000259" key="3">
    <source>
        <dbReference type="Pfam" id="PF03914"/>
    </source>
</evidence>
<keyword evidence="2" id="KW-1133">Transmembrane helix</keyword>
<keyword evidence="5" id="KW-1185">Reference proteome</keyword>
<sequence>MKLEEKIQSLTKEVLSSPKKANKIRDLIDLSEKSLNDAKKAFTCLKAFYRVYSSILKSEQLSSNSKLTGEKAKIYKDWMVESLTNWRSIILKYVKFPNLHERLFKRLLLLMVLEENKPLYTTQGYFTNSFLKEIILSLLAVDIPMDTGLQTLQEYLKYADIRFQCLKYLFELMEEVAATIKSLDSEGVTFLTNCYTLLNLITAEHSQNKEDIESSLKFNLSANTKGNINYLQLGKHSSLLSKTWLQLLKFKLPNAIYKQVLVDIPDKIIPKLPEPLGLADFLTNSFNVGGVISLLALHGLFMLIHKHNLNYPSFFEKVYELIRIEILNVKYKSRFFFLLNLFLSSTHLPAYVVAAFIKKLARLALRADCCDGQLLLNLIYVLLIRHVSCKCLLHNEDAKSFETDPFKDDEKDLLNCGALNSSLWELRTLECHWNPKVAQIALQARKPLPSLEPDFLPSLDIDSESVFDSEKKRKYKDIHLTVFKPENLFGGEDDHCKKIFKSYD</sequence>
<dbReference type="Proteomes" id="UP000549394">
    <property type="component" value="Unassembled WGS sequence"/>
</dbReference>
<dbReference type="GO" id="GO:0042254">
    <property type="term" value="P:ribosome biogenesis"/>
    <property type="evidence" value="ECO:0007669"/>
    <property type="project" value="InterPro"/>
</dbReference>
<dbReference type="GO" id="GO:0030692">
    <property type="term" value="C:Noc4p-Nop14p complex"/>
    <property type="evidence" value="ECO:0007669"/>
    <property type="project" value="TreeGrafter"/>
</dbReference>
<dbReference type="AlphaFoldDB" id="A0A7I8V568"/>
<dbReference type="InterPro" id="IPR005612">
    <property type="entry name" value="CCAAT-binding_factor"/>
</dbReference>
<gene>
    <name evidence="4" type="ORF">DGYR_LOCUS682</name>
</gene>
<feature type="domain" description="CCAAT-binding factor" evidence="3">
    <location>
        <begin position="293"/>
        <end position="441"/>
    </location>
</feature>
<name>A0A7I8V568_9ANNE</name>
<dbReference type="OrthoDB" id="10263185at2759"/>
<evidence type="ECO:0000313" key="5">
    <source>
        <dbReference type="Proteomes" id="UP000549394"/>
    </source>
</evidence>
<keyword evidence="2" id="KW-0472">Membrane</keyword>
<comment type="similarity">
    <text evidence="1">Belongs to the CBF/MAK21 family.</text>
</comment>
<dbReference type="EMBL" id="CAJFCJ010000001">
    <property type="protein sequence ID" value="CAD5111379.1"/>
    <property type="molecule type" value="Genomic_DNA"/>
</dbReference>
<keyword evidence="2" id="KW-0812">Transmembrane</keyword>
<dbReference type="InterPro" id="IPR027193">
    <property type="entry name" value="Noc4"/>
</dbReference>
<dbReference type="PANTHER" id="PTHR12455:SF0">
    <property type="entry name" value="NUCLEOLAR COMPLEX PROTEIN 4 HOMOLOG"/>
    <property type="match status" value="1"/>
</dbReference>
<proteinExistence type="inferred from homology"/>
<feature type="transmembrane region" description="Helical" evidence="2">
    <location>
        <begin position="281"/>
        <end position="304"/>
    </location>
</feature>